<keyword evidence="1" id="KW-0472">Membrane</keyword>
<evidence type="ECO:0000313" key="4">
    <source>
        <dbReference type="Proteomes" id="UP000264800"/>
    </source>
</evidence>
<dbReference type="Ensembl" id="ENSKMAT00000029466.1">
    <property type="protein sequence ID" value="ENSKMAP00000029101.1"/>
    <property type="gene ID" value="ENSKMAG00000021580.1"/>
</dbReference>
<reference evidence="3" key="1">
    <citation type="submission" date="2025-08" db="UniProtKB">
        <authorList>
            <consortium name="Ensembl"/>
        </authorList>
    </citation>
    <scope>IDENTIFICATION</scope>
</reference>
<dbReference type="PANTHER" id="PTHR46013:SF4">
    <property type="entry name" value="B-CELL RECEPTOR CD22-RELATED"/>
    <property type="match status" value="1"/>
</dbReference>
<keyword evidence="1" id="KW-0812">Transmembrane</keyword>
<organism evidence="3 4">
    <name type="scientific">Kryptolebias marmoratus</name>
    <name type="common">Mangrove killifish</name>
    <name type="synonym">Rivulus marmoratus</name>
    <dbReference type="NCBI Taxonomy" id="37003"/>
    <lineage>
        <taxon>Eukaryota</taxon>
        <taxon>Metazoa</taxon>
        <taxon>Chordata</taxon>
        <taxon>Craniata</taxon>
        <taxon>Vertebrata</taxon>
        <taxon>Euteleostomi</taxon>
        <taxon>Actinopterygii</taxon>
        <taxon>Neopterygii</taxon>
        <taxon>Teleostei</taxon>
        <taxon>Neoteleostei</taxon>
        <taxon>Acanthomorphata</taxon>
        <taxon>Ovalentaria</taxon>
        <taxon>Atherinomorphae</taxon>
        <taxon>Cyprinodontiformes</taxon>
        <taxon>Rivulidae</taxon>
        <taxon>Kryptolebias</taxon>
    </lineage>
</organism>
<dbReference type="SMART" id="SM00409">
    <property type="entry name" value="IG"/>
    <property type="match status" value="2"/>
</dbReference>
<dbReference type="InterPro" id="IPR003599">
    <property type="entry name" value="Ig_sub"/>
</dbReference>
<dbReference type="SUPFAM" id="SSF48726">
    <property type="entry name" value="Immunoglobulin"/>
    <property type="match status" value="2"/>
</dbReference>
<dbReference type="Gene3D" id="2.60.40.10">
    <property type="entry name" value="Immunoglobulins"/>
    <property type="match status" value="3"/>
</dbReference>
<dbReference type="InterPro" id="IPR003598">
    <property type="entry name" value="Ig_sub2"/>
</dbReference>
<reference evidence="3" key="2">
    <citation type="submission" date="2025-09" db="UniProtKB">
        <authorList>
            <consortium name="Ensembl"/>
        </authorList>
    </citation>
    <scope>IDENTIFICATION</scope>
</reference>
<feature type="domain" description="Ig-like" evidence="2">
    <location>
        <begin position="106"/>
        <end position="163"/>
    </location>
</feature>
<name>A0A3Q3BI60_KRYMA</name>
<feature type="domain" description="Ig-like" evidence="2">
    <location>
        <begin position="168"/>
        <end position="250"/>
    </location>
</feature>
<proteinExistence type="predicted"/>
<feature type="transmembrane region" description="Helical" evidence="1">
    <location>
        <begin position="264"/>
        <end position="288"/>
    </location>
</feature>
<evidence type="ECO:0000313" key="3">
    <source>
        <dbReference type="Ensembl" id="ENSKMAP00000029101.1"/>
    </source>
</evidence>
<evidence type="ECO:0000256" key="1">
    <source>
        <dbReference type="SAM" id="Phobius"/>
    </source>
</evidence>
<dbReference type="GeneTree" id="ENSGT00940000178336"/>
<dbReference type="AlphaFoldDB" id="A0A3Q3BI60"/>
<dbReference type="PROSITE" id="PS50835">
    <property type="entry name" value="IG_LIKE"/>
    <property type="match status" value="2"/>
</dbReference>
<dbReference type="Pfam" id="PF13927">
    <property type="entry name" value="Ig_3"/>
    <property type="match status" value="1"/>
</dbReference>
<dbReference type="Proteomes" id="UP000264800">
    <property type="component" value="Unplaced"/>
</dbReference>
<evidence type="ECO:0000259" key="2">
    <source>
        <dbReference type="PROSITE" id="PS50835"/>
    </source>
</evidence>
<dbReference type="InterPro" id="IPR013783">
    <property type="entry name" value="Ig-like_fold"/>
</dbReference>
<dbReference type="OMA" id="HRYEYLG"/>
<accession>A0A3Q3BI60</accession>
<keyword evidence="4" id="KW-1185">Reference proteome</keyword>
<dbReference type="PANTHER" id="PTHR46013">
    <property type="entry name" value="VASCULAR CELL ADHESION MOLECULE 1"/>
    <property type="match status" value="1"/>
</dbReference>
<dbReference type="InterPro" id="IPR036179">
    <property type="entry name" value="Ig-like_dom_sf"/>
</dbReference>
<keyword evidence="1" id="KW-1133">Transmembrane helix</keyword>
<dbReference type="InterPro" id="IPR007110">
    <property type="entry name" value="Ig-like_dom"/>
</dbReference>
<dbReference type="SMART" id="SM00408">
    <property type="entry name" value="IGc2"/>
    <property type="match status" value="2"/>
</dbReference>
<protein>
    <submittedName>
        <fullName evidence="3">B-cell receptor CD22-like</fullName>
    </submittedName>
</protein>
<sequence length="314" mass="34964">TVATGHNITFESPDLCALRGSSVQFRCLYSYPEQESVKETAWFKGELINDIWKRTRLSELPSFQDRFEYRGDLQHNCSLVLHSIHSVYLIVTGLNASVHPKRVRAGDHVTLECKTKCQLPVVWFKDGQTVTKSTFQAQAEDAGKYSCAIEGHESVQSDPVVMNVWYSPLNVSVEQSGSGLLSAGSSLNLTCDSAANPAADNYTWYRRSASDSGPLIQVGSGQVLSFSSFSASDTGSYICRARNSLGENVSSGVQMKLEEANYNLFIVLGLGLTVIILFFLPLIIIWAWRRRQCNSAAPEENHSHDYENFFYPKH</sequence>
<dbReference type="CDD" id="cd00096">
    <property type="entry name" value="Ig"/>
    <property type="match status" value="1"/>
</dbReference>